<comment type="subcellular location">
    <subcellularLocation>
        <location evidence="1">Cell inner membrane</location>
    </subcellularLocation>
</comment>
<evidence type="ECO:0000313" key="10">
    <source>
        <dbReference type="Proteomes" id="UP000245506"/>
    </source>
</evidence>
<evidence type="ECO:0000256" key="7">
    <source>
        <dbReference type="SAM" id="Phobius"/>
    </source>
</evidence>
<dbReference type="InterPro" id="IPR003399">
    <property type="entry name" value="Mce/MlaD"/>
</dbReference>
<evidence type="ECO:0000259" key="8">
    <source>
        <dbReference type="Pfam" id="PF02470"/>
    </source>
</evidence>
<evidence type="ECO:0000256" key="2">
    <source>
        <dbReference type="ARBA" id="ARBA00022475"/>
    </source>
</evidence>
<sequence>MNEYTLPSANVQTKARFSLIWLIPLIAALIGSWLAYKYYSERGTMITISFDEASGIVARKTPVKYKDVEVGMVQKVTISPDLKTVNAEVEIYSEMEDNLGPDTQFWVVSPRVTLRGISGLQTLLSGVNITMAPGPLGEAEDEYIGLSQAPNISIESPGQAFELNADRLGSVDVGSPVYFRQVEVGEITGFRLNSENQKVDVDIFIHAPYHEQIRTNTRFWNASGFELNVSTSGVSARMESLSTLLIGGVAFDTNFKEPGYPINEKAAFKLYDNFKRAHEDTSPDNKLIYTMYFKDTLIGLSVASPINFQGVKIGQVEDITLLKSPENDNIRSQVTAALYVDKLSTNAGRLEAEKLLQSLVEQGLRAQLRSSSIVTGAQYIALTIEEHHSSKVQTLASLNKDYAIIFPSMHAKQSIMSFDPSSVVGELNQTLRTANSLLGSDDIKLMLKGLASTSDSIGTITEQLAQQGISGEVMVLLKEASKTASSLQLALGDARKTMGTLDIAALTLQKDASKAMIDARVMMQSAGKAATSLSGSVGILQKDTSKALIDARTLMQTANKATGSITGNIDTLQKDTSKAIIDARTLMQTANKATSSITGNIDALQKDSSKAMIDARVMMQKVGKSVEALQKDTSLTLRGINKATGTVERSINATLSEDSALQYRFQQLINDLSEAASSFSVLADTLQRKPNSLLLGK</sequence>
<keyword evidence="2" id="KW-1003">Cell membrane</keyword>
<organism evidence="9 10">
    <name type="scientific">Leucothrix arctica</name>
    <dbReference type="NCBI Taxonomy" id="1481894"/>
    <lineage>
        <taxon>Bacteria</taxon>
        <taxon>Pseudomonadati</taxon>
        <taxon>Pseudomonadota</taxon>
        <taxon>Gammaproteobacteria</taxon>
        <taxon>Thiotrichales</taxon>
        <taxon>Thiotrichaceae</taxon>
        <taxon>Leucothrix</taxon>
    </lineage>
</organism>
<feature type="domain" description="Mce/MlaD" evidence="8">
    <location>
        <begin position="288"/>
        <end position="383"/>
    </location>
</feature>
<comment type="caution">
    <text evidence="9">The sequence shown here is derived from an EMBL/GenBank/DDBJ whole genome shotgun (WGS) entry which is preliminary data.</text>
</comment>
<feature type="domain" description="Mce/MlaD" evidence="8">
    <location>
        <begin position="158"/>
        <end position="223"/>
    </location>
</feature>
<dbReference type="RefSeq" id="WP_109822444.1">
    <property type="nucleotide sequence ID" value="NZ_QGKL01000016.1"/>
</dbReference>
<evidence type="ECO:0000256" key="6">
    <source>
        <dbReference type="ARBA" id="ARBA00023136"/>
    </source>
</evidence>
<feature type="domain" description="Mce/MlaD" evidence="8">
    <location>
        <begin position="43"/>
        <end position="134"/>
    </location>
</feature>
<evidence type="ECO:0000256" key="1">
    <source>
        <dbReference type="ARBA" id="ARBA00004533"/>
    </source>
</evidence>
<evidence type="ECO:0000313" key="9">
    <source>
        <dbReference type="EMBL" id="PWQ97938.1"/>
    </source>
</evidence>
<keyword evidence="4 7" id="KW-0812">Transmembrane</keyword>
<dbReference type="AlphaFoldDB" id="A0A317CHB5"/>
<dbReference type="PANTHER" id="PTHR30462:SF0">
    <property type="entry name" value="INTERMEMBRANE TRANSPORT PROTEIN YEBT"/>
    <property type="match status" value="1"/>
</dbReference>
<keyword evidence="6 7" id="KW-0472">Membrane</keyword>
<evidence type="ECO:0000256" key="4">
    <source>
        <dbReference type="ARBA" id="ARBA00022692"/>
    </source>
</evidence>
<evidence type="ECO:0000256" key="3">
    <source>
        <dbReference type="ARBA" id="ARBA00022519"/>
    </source>
</evidence>
<dbReference type="OrthoDB" id="9806984at2"/>
<feature type="transmembrane region" description="Helical" evidence="7">
    <location>
        <begin position="20"/>
        <end position="39"/>
    </location>
</feature>
<dbReference type="PANTHER" id="PTHR30462">
    <property type="entry name" value="INTERMEMBRANE TRANSPORT PROTEIN PQIB-RELATED"/>
    <property type="match status" value="1"/>
</dbReference>
<accession>A0A317CHB5</accession>
<keyword evidence="10" id="KW-1185">Reference proteome</keyword>
<proteinExistence type="predicted"/>
<dbReference type="InterPro" id="IPR051800">
    <property type="entry name" value="PqiA-PqiB_transport"/>
</dbReference>
<dbReference type="Proteomes" id="UP000245506">
    <property type="component" value="Unassembled WGS sequence"/>
</dbReference>
<gene>
    <name evidence="9" type="ORF">DKT75_05595</name>
</gene>
<dbReference type="Pfam" id="PF02470">
    <property type="entry name" value="MlaD"/>
    <property type="match status" value="3"/>
</dbReference>
<keyword evidence="5 7" id="KW-1133">Transmembrane helix</keyword>
<reference evidence="9 10" key="1">
    <citation type="submission" date="2018-05" db="EMBL/GenBank/DDBJ databases">
        <title>Leucothrix arctica sp. nov., isolated from Arctic seawater.</title>
        <authorList>
            <person name="Choi A."/>
            <person name="Baek K."/>
        </authorList>
    </citation>
    <scope>NUCLEOTIDE SEQUENCE [LARGE SCALE GENOMIC DNA]</scope>
    <source>
        <strain evidence="9 10">IMCC9719</strain>
    </source>
</reference>
<evidence type="ECO:0000256" key="5">
    <source>
        <dbReference type="ARBA" id="ARBA00022989"/>
    </source>
</evidence>
<dbReference type="EMBL" id="QGKL01000016">
    <property type="protein sequence ID" value="PWQ97938.1"/>
    <property type="molecule type" value="Genomic_DNA"/>
</dbReference>
<name>A0A317CHB5_9GAMM</name>
<dbReference type="GO" id="GO:0005886">
    <property type="term" value="C:plasma membrane"/>
    <property type="evidence" value="ECO:0007669"/>
    <property type="project" value="UniProtKB-SubCell"/>
</dbReference>
<keyword evidence="3" id="KW-0997">Cell inner membrane</keyword>
<protein>
    <recommendedName>
        <fullName evidence="8">Mce/MlaD domain-containing protein</fullName>
    </recommendedName>
</protein>